<keyword evidence="3" id="KW-0547">Nucleotide-binding</keyword>
<evidence type="ECO:0000256" key="2">
    <source>
        <dbReference type="ARBA" id="ARBA00022695"/>
    </source>
</evidence>
<dbReference type="Pfam" id="PF26305">
    <property type="entry name" value="CD_NTase_C"/>
    <property type="match status" value="1"/>
</dbReference>
<dbReference type="SUPFAM" id="SSF81301">
    <property type="entry name" value="Nucleotidyltransferase"/>
    <property type="match status" value="1"/>
</dbReference>
<feature type="domain" description="cGAS/DncV-like nucleotidyltransferase C-terminal helical" evidence="5">
    <location>
        <begin position="234"/>
        <end position="337"/>
    </location>
</feature>
<accession>A0ABS9UMA1</accession>
<evidence type="ECO:0000313" key="7">
    <source>
        <dbReference type="Proteomes" id="UP001165488"/>
    </source>
</evidence>
<reference evidence="6" key="1">
    <citation type="submission" date="2022-03" db="EMBL/GenBank/DDBJ databases">
        <title>De novo assembled genomes of Belliella spp. (Cyclobacteriaceae) strains.</title>
        <authorList>
            <person name="Szabo A."/>
            <person name="Korponai K."/>
            <person name="Felfoldi T."/>
        </authorList>
    </citation>
    <scope>NUCLEOTIDE SEQUENCE</scope>
    <source>
        <strain evidence="6">DSM 107340</strain>
    </source>
</reference>
<dbReference type="InterPro" id="IPR058909">
    <property type="entry name" value="CD_NTase_C"/>
</dbReference>
<keyword evidence="2" id="KW-0548">Nucleotidyltransferase</keyword>
<dbReference type="InterPro" id="IPR043519">
    <property type="entry name" value="NT_sf"/>
</dbReference>
<evidence type="ECO:0000256" key="4">
    <source>
        <dbReference type="ARBA" id="ARBA00023118"/>
    </source>
</evidence>
<evidence type="ECO:0000256" key="3">
    <source>
        <dbReference type="ARBA" id="ARBA00022741"/>
    </source>
</evidence>
<dbReference type="Proteomes" id="UP001165488">
    <property type="component" value="Unassembled WGS sequence"/>
</dbReference>
<proteinExistence type="predicted"/>
<evidence type="ECO:0000313" key="6">
    <source>
        <dbReference type="EMBL" id="MCH7397741.1"/>
    </source>
</evidence>
<comment type="caution">
    <text evidence="6">The sequence shown here is derived from an EMBL/GenBank/DDBJ whole genome shotgun (WGS) entry which is preliminary data.</text>
</comment>
<sequence length="352" mass="40856">MAKNYKLLTESIKGRINPENFALRKSFSDELATVSYSEVLTYIRLAMKGVEPEYTQKSKDAGERVKEHLSKKLTDVVFKYQGSVMTDTHIRGYSDIDLLTICDKFYTYDAPKIKQILESVEQKNRYRQVSIDKMVKEVNTSSYQGNALQDLRQLRLDSETILEDVYDICDTTKPKSIKIKNQSLNREVDVVIANWYDDVSSVINDKGEYRGIQVYNKETHSKGKKDFPFLSIKRINERSSDTNGRLKRMIRFLKNTKANSNQEIDLSSFDINAICYDIEVDKYQTLSFYELVPVIYYQIKEICTNQTKSDSIISVDGREYIFRYNPEKLENLKLLLGEVEGIFVDLRNTLGL</sequence>
<evidence type="ECO:0000256" key="1">
    <source>
        <dbReference type="ARBA" id="ARBA00022679"/>
    </source>
</evidence>
<evidence type="ECO:0000259" key="5">
    <source>
        <dbReference type="Pfam" id="PF26305"/>
    </source>
</evidence>
<name>A0ABS9UMA1_9BACT</name>
<keyword evidence="1" id="KW-0808">Transferase</keyword>
<keyword evidence="7" id="KW-1185">Reference proteome</keyword>
<dbReference type="EMBL" id="JAKZGS010000004">
    <property type="protein sequence ID" value="MCH7397741.1"/>
    <property type="molecule type" value="Genomic_DNA"/>
</dbReference>
<keyword evidence="4" id="KW-0051">Antiviral defense</keyword>
<protein>
    <recommendedName>
        <fullName evidence="5">cGAS/DncV-like nucleotidyltransferase C-terminal helical domain-containing protein</fullName>
    </recommendedName>
</protein>
<dbReference type="RefSeq" id="WP_241274253.1">
    <property type="nucleotide sequence ID" value="NZ_JAKZGS010000004.1"/>
</dbReference>
<organism evidence="6 7">
    <name type="scientific">Belliella calami</name>
    <dbReference type="NCBI Taxonomy" id="2923436"/>
    <lineage>
        <taxon>Bacteria</taxon>
        <taxon>Pseudomonadati</taxon>
        <taxon>Bacteroidota</taxon>
        <taxon>Cytophagia</taxon>
        <taxon>Cytophagales</taxon>
        <taxon>Cyclobacteriaceae</taxon>
        <taxon>Belliella</taxon>
    </lineage>
</organism>
<gene>
    <name evidence="6" type="ORF">MM236_07070</name>
</gene>